<dbReference type="SMART" id="SM00387">
    <property type="entry name" value="HATPase_c"/>
    <property type="match status" value="1"/>
</dbReference>
<dbReference type="InterPro" id="IPR029016">
    <property type="entry name" value="GAF-like_dom_sf"/>
</dbReference>
<dbReference type="SUPFAM" id="SSF55874">
    <property type="entry name" value="ATPase domain of HSP90 chaperone/DNA topoisomerase II/histidine kinase"/>
    <property type="match status" value="1"/>
</dbReference>
<evidence type="ECO:0000313" key="11">
    <source>
        <dbReference type="Proteomes" id="UP000829685"/>
    </source>
</evidence>
<dbReference type="PROSITE" id="PS50110">
    <property type="entry name" value="RESPONSE_REGULATORY"/>
    <property type="match status" value="1"/>
</dbReference>
<gene>
    <name evidence="10" type="ORF">JX265_011796</name>
</gene>
<dbReference type="CDD" id="cd17546">
    <property type="entry name" value="REC_hyHK_CKI1_RcsC-like"/>
    <property type="match status" value="1"/>
</dbReference>
<dbReference type="Gene3D" id="1.10.287.130">
    <property type="match status" value="1"/>
</dbReference>
<dbReference type="EMBL" id="JAFIMR010000045">
    <property type="protein sequence ID" value="KAI1856284.1"/>
    <property type="molecule type" value="Genomic_DNA"/>
</dbReference>
<comment type="caution">
    <text evidence="10">The sequence shown here is derived from an EMBL/GenBank/DDBJ whole genome shotgun (WGS) entry which is preliminary data.</text>
</comment>
<protein>
    <recommendedName>
        <fullName evidence="2">histidine kinase</fullName>
        <ecNumber evidence="2">2.7.13.3</ecNumber>
    </recommendedName>
</protein>
<dbReference type="SUPFAM" id="SSF52172">
    <property type="entry name" value="CheY-like"/>
    <property type="match status" value="1"/>
</dbReference>
<dbReference type="PANTHER" id="PTHR43047">
    <property type="entry name" value="TWO-COMPONENT HISTIDINE PROTEIN KINASE"/>
    <property type="match status" value="1"/>
</dbReference>
<dbReference type="EC" id="2.7.13.3" evidence="2"/>
<feature type="region of interest" description="Disordered" evidence="7">
    <location>
        <begin position="37"/>
        <end position="99"/>
    </location>
</feature>
<dbReference type="GO" id="GO:0005886">
    <property type="term" value="C:plasma membrane"/>
    <property type="evidence" value="ECO:0007669"/>
    <property type="project" value="TreeGrafter"/>
</dbReference>
<evidence type="ECO:0000256" key="6">
    <source>
        <dbReference type="PROSITE-ProRule" id="PRU00169"/>
    </source>
</evidence>
<dbReference type="InterPro" id="IPR001789">
    <property type="entry name" value="Sig_transdc_resp-reg_receiver"/>
</dbReference>
<evidence type="ECO:0000256" key="2">
    <source>
        <dbReference type="ARBA" id="ARBA00012438"/>
    </source>
</evidence>
<dbReference type="InterPro" id="IPR036890">
    <property type="entry name" value="HATPase_C_sf"/>
</dbReference>
<dbReference type="SMART" id="SM00388">
    <property type="entry name" value="HisKA"/>
    <property type="match status" value="1"/>
</dbReference>
<dbReference type="CDD" id="cd00082">
    <property type="entry name" value="HisKA"/>
    <property type="match status" value="1"/>
</dbReference>
<dbReference type="SUPFAM" id="SSF55781">
    <property type="entry name" value="GAF domain-like"/>
    <property type="match status" value="1"/>
</dbReference>
<evidence type="ECO:0000259" key="9">
    <source>
        <dbReference type="PROSITE" id="PS50110"/>
    </source>
</evidence>
<feature type="domain" description="Histidine kinase" evidence="8">
    <location>
        <begin position="534"/>
        <end position="776"/>
    </location>
</feature>
<name>A0A9P9WBT6_9PEZI</name>
<feature type="domain" description="Response regulatory" evidence="9">
    <location>
        <begin position="988"/>
        <end position="1117"/>
    </location>
</feature>
<feature type="region of interest" description="Disordered" evidence="7">
    <location>
        <begin position="171"/>
        <end position="192"/>
    </location>
</feature>
<keyword evidence="5" id="KW-0418">Kinase</keyword>
<comment type="catalytic activity">
    <reaction evidence="1">
        <text>ATP + protein L-histidine = ADP + protein N-phospho-L-histidine.</text>
        <dbReference type="EC" id="2.7.13.3"/>
    </reaction>
</comment>
<dbReference type="InterPro" id="IPR005467">
    <property type="entry name" value="His_kinase_dom"/>
</dbReference>
<dbReference type="InterPro" id="IPR003661">
    <property type="entry name" value="HisK_dim/P_dom"/>
</dbReference>
<proteinExistence type="predicted"/>
<evidence type="ECO:0000256" key="4">
    <source>
        <dbReference type="ARBA" id="ARBA00022679"/>
    </source>
</evidence>
<evidence type="ECO:0000256" key="1">
    <source>
        <dbReference type="ARBA" id="ARBA00000085"/>
    </source>
</evidence>
<evidence type="ECO:0000259" key="8">
    <source>
        <dbReference type="PROSITE" id="PS50109"/>
    </source>
</evidence>
<dbReference type="InterPro" id="IPR004358">
    <property type="entry name" value="Sig_transdc_His_kin-like_C"/>
</dbReference>
<dbReference type="SMART" id="SM00448">
    <property type="entry name" value="REC"/>
    <property type="match status" value="1"/>
</dbReference>
<evidence type="ECO:0000256" key="3">
    <source>
        <dbReference type="ARBA" id="ARBA00022553"/>
    </source>
</evidence>
<dbReference type="SUPFAM" id="SSF47384">
    <property type="entry name" value="Homodimeric domain of signal transducing histidine kinase"/>
    <property type="match status" value="1"/>
</dbReference>
<dbReference type="Gene3D" id="3.30.565.10">
    <property type="entry name" value="Histidine kinase-like ATPase, C-terminal domain"/>
    <property type="match status" value="1"/>
</dbReference>
<dbReference type="GO" id="GO:0009927">
    <property type="term" value="F:histidine phosphotransfer kinase activity"/>
    <property type="evidence" value="ECO:0007669"/>
    <property type="project" value="TreeGrafter"/>
</dbReference>
<keyword evidence="4" id="KW-0808">Transferase</keyword>
<dbReference type="Pfam" id="PF00072">
    <property type="entry name" value="Response_reg"/>
    <property type="match status" value="1"/>
</dbReference>
<evidence type="ECO:0000313" key="10">
    <source>
        <dbReference type="EMBL" id="KAI1856284.1"/>
    </source>
</evidence>
<feature type="modified residue" description="4-aspartylphosphate" evidence="6">
    <location>
        <position position="1047"/>
    </location>
</feature>
<dbReference type="Gene3D" id="3.40.50.2300">
    <property type="match status" value="1"/>
</dbReference>
<dbReference type="InterPro" id="IPR011006">
    <property type="entry name" value="CheY-like_superfamily"/>
</dbReference>
<dbReference type="InterPro" id="IPR036097">
    <property type="entry name" value="HisK_dim/P_sf"/>
</dbReference>
<evidence type="ECO:0000256" key="7">
    <source>
        <dbReference type="SAM" id="MobiDB-lite"/>
    </source>
</evidence>
<dbReference type="Gene3D" id="3.30.450.40">
    <property type="match status" value="1"/>
</dbReference>
<dbReference type="AlphaFoldDB" id="A0A9P9WBT6"/>
<keyword evidence="3 6" id="KW-0597">Phosphoprotein</keyword>
<dbReference type="Pfam" id="PF02518">
    <property type="entry name" value="HATPase_c"/>
    <property type="match status" value="1"/>
</dbReference>
<dbReference type="GO" id="GO:0000155">
    <property type="term" value="F:phosphorelay sensor kinase activity"/>
    <property type="evidence" value="ECO:0007669"/>
    <property type="project" value="InterPro"/>
</dbReference>
<dbReference type="PROSITE" id="PS50109">
    <property type="entry name" value="HIS_KIN"/>
    <property type="match status" value="1"/>
</dbReference>
<keyword evidence="11" id="KW-1185">Reference proteome</keyword>
<dbReference type="PANTHER" id="PTHR43047:SF72">
    <property type="entry name" value="OSMOSENSING HISTIDINE PROTEIN KINASE SLN1"/>
    <property type="match status" value="1"/>
</dbReference>
<accession>A0A9P9WBT6</accession>
<dbReference type="Pfam" id="PF00512">
    <property type="entry name" value="HisKA"/>
    <property type="match status" value="1"/>
</dbReference>
<reference evidence="10" key="1">
    <citation type="submission" date="2021-03" db="EMBL/GenBank/DDBJ databases">
        <title>Revisited historic fungal species revealed as producer of novel bioactive compounds through whole genome sequencing and comparative genomics.</title>
        <authorList>
            <person name="Vignolle G.A."/>
            <person name="Hochenegger N."/>
            <person name="Mach R.L."/>
            <person name="Mach-Aigner A.R."/>
            <person name="Javad Rahimi M."/>
            <person name="Salim K.A."/>
            <person name="Chan C.M."/>
            <person name="Lim L.B.L."/>
            <person name="Cai F."/>
            <person name="Druzhinina I.S."/>
            <person name="U'Ren J.M."/>
            <person name="Derntl C."/>
        </authorList>
    </citation>
    <scope>NUCLEOTIDE SEQUENCE</scope>
    <source>
        <strain evidence="10">TUCIM 5799</strain>
    </source>
</reference>
<dbReference type="InterPro" id="IPR003594">
    <property type="entry name" value="HATPase_dom"/>
</dbReference>
<dbReference type="PRINTS" id="PR00344">
    <property type="entry name" value="BCTRLSENSOR"/>
</dbReference>
<sequence length="1123" mass="123457">MEKPEQCAPRGSSYCVGCRNWVRICVPTGLIGRRDLGIETLPDPAKPCQKGSTAPHTSPDPDESRPRDGHRKYRPGSGPTRSQPSTHHHPYFSPWSRAHPDDNNTTAFVGIASPSTSTSMAAISNSGRRLRFVPKADAAVLSAKNAPPPPKRPETFVIFDRDNLDKPLAPWSDGEAESLYPPKADDHAPASIPERPTQCLADKYLRAFLSKHERLRLSMLWYYTRDIFDEGEFLCGLREKVLLAQEATGWEYVVLGLLDVNVYIRLATIGLPLSILPRGETICAHTVTQPPSSVFLLPDMMEDWRFRESPYVESGGLVAYAGVPLRLHHESGDAVGLGSLCVASATAQPPLTKSQQGTLAHLADWVVSSIIHCARARRQRERHRMTERLAQAQAETDGATPEEPILRILRDTYPDAVIGLQSSKAAKIEVDGRDPISPSDLEDGLWEDIDYLDEFIENSNHLEFPCNRVVRIIAAPCDSISGQSLLVVGSKDMRLVFDDIDSWFVQTCAVMLSQTWQKRLLAEALVAKEKFLRGFSHQLRTPIHGILGSAELLAEELKQTNLRETADQVSKMLEAAPAAMSGQPSIYLDTIKMAGRDLISIVNSMITLNRWSDVAMKDRHYDVHTIDQLETEMANEMLAAISGDTRYKASVFFKHHVPADYDNLRVDLSLLRDSVLPLILNAIHNTSEGVVVVTTSLRPDRKELVVDVEDTGCGIHPEDQQRIFEPYEKVGSHSTGAGLGLTLASKFAALLHGSVTLVSSGIGQGSHFRAEFREVHSVSSPVTSQQSASKLKNLPSRFHYKAPGFENPSLYTHFSGYLTEQGFVPSDGTEDCFTILDFVPGLEQRRAYFSQIPSEQVAFCLIPVMEAEFPLDGTPSNIVYVRGPFLTSTISSALEEADGLVVKIKPSLTHPIQRDEPSLTPAAMDARLSKDKGIGSLVNLSHDMAQSIKIIPVSPSLAIGTSPATNTPQDSGIPVPIVATLRSTPRPTALLVDDNTVNLRIMQMYCKKRGLPFLCATDGAQAVELFSKHQSSSAAGQNAPIELILMDLQMPVCDGIDATKQIRVLEDQNKWDRSVIAIVTGQDSPSDRLDAEGAGADDFYVKPVSIKLLDRAVQRYFPSFVPP</sequence>
<organism evidence="10 11">
    <name type="scientific">Neoarthrinium moseri</name>
    <dbReference type="NCBI Taxonomy" id="1658444"/>
    <lineage>
        <taxon>Eukaryota</taxon>
        <taxon>Fungi</taxon>
        <taxon>Dikarya</taxon>
        <taxon>Ascomycota</taxon>
        <taxon>Pezizomycotina</taxon>
        <taxon>Sordariomycetes</taxon>
        <taxon>Xylariomycetidae</taxon>
        <taxon>Amphisphaeriales</taxon>
        <taxon>Apiosporaceae</taxon>
        <taxon>Neoarthrinium</taxon>
    </lineage>
</organism>
<dbReference type="Proteomes" id="UP000829685">
    <property type="component" value="Unassembled WGS sequence"/>
</dbReference>
<evidence type="ECO:0000256" key="5">
    <source>
        <dbReference type="ARBA" id="ARBA00022777"/>
    </source>
</evidence>